<organism evidence="2 3">
    <name type="scientific">Halomarina rubra</name>
    <dbReference type="NCBI Taxonomy" id="2071873"/>
    <lineage>
        <taxon>Archaea</taxon>
        <taxon>Methanobacteriati</taxon>
        <taxon>Methanobacteriota</taxon>
        <taxon>Stenosarchaea group</taxon>
        <taxon>Halobacteria</taxon>
        <taxon>Halobacteriales</taxon>
        <taxon>Natronomonadaceae</taxon>
        <taxon>Halomarina</taxon>
    </lineage>
</organism>
<evidence type="ECO:0000313" key="3">
    <source>
        <dbReference type="Proteomes" id="UP001597187"/>
    </source>
</evidence>
<dbReference type="AlphaFoldDB" id="A0ABD6B0I7"/>
<feature type="transmembrane region" description="Helical" evidence="1">
    <location>
        <begin position="392"/>
        <end position="411"/>
    </location>
</feature>
<dbReference type="InterPro" id="IPR046345">
    <property type="entry name" value="TraB_PrgY-like"/>
</dbReference>
<gene>
    <name evidence="2" type="ORF">ACFSBT_18900</name>
</gene>
<keyword evidence="1" id="KW-0472">Membrane</keyword>
<evidence type="ECO:0000313" key="2">
    <source>
        <dbReference type="EMBL" id="MFD1515353.1"/>
    </source>
</evidence>
<dbReference type="EMBL" id="JBHUDC010000008">
    <property type="protein sequence ID" value="MFD1515353.1"/>
    <property type="molecule type" value="Genomic_DNA"/>
</dbReference>
<feature type="transmembrane region" description="Helical" evidence="1">
    <location>
        <begin position="513"/>
        <end position="535"/>
    </location>
</feature>
<dbReference type="PANTHER" id="PTHR21530:SF7">
    <property type="entry name" value="TRAB DOMAIN-CONTAINING PROTEIN"/>
    <property type="match status" value="1"/>
</dbReference>
<evidence type="ECO:0000256" key="1">
    <source>
        <dbReference type="SAM" id="Phobius"/>
    </source>
</evidence>
<name>A0ABD6B0I7_9EURY</name>
<keyword evidence="1" id="KW-0812">Transmembrane</keyword>
<comment type="caution">
    <text evidence="2">The sequence shown here is derived from an EMBL/GenBank/DDBJ whole genome shotgun (WGS) entry which is preliminary data.</text>
</comment>
<sequence length="570" mass="60202">MSEQATERGSVRVVGTAHVSADSVDEVERVVAEERPDVVAVELDEGRYRQLQGDSPDDLDASDLLRGNTVFQFLAYWMLSYVQTKMGEQFDIQPGADMLAAIDAAEEHGTEIALVDRDIQVTIQRFWTRLSGFEKLKLVGGLSLSIAPPREVGAMAGAAVGLFVGMLLGTFGSGLVGLDALAASLGPVAGVVGGLVVGLVAAVVLFVFVADLVQERFSVTTRAVASLVAGLAIGVGIWASGGVVVGPLDLSAATLEGFGRGALVFLLGVAAGVTVFGLAGFLLGSILGAGMEGDEYEELDMETLTDTDVVSVMMEEFREFSPAGASALIDERDAYIAHNLVALRESGKHVVAVVGAGHQSGIERYLDHPEELPSMESLSGRESGSRFSLYKLVGYLFTVGFAVAFGLLAMAGAQDRFLLELFAAWFLFNGIFAFSLARAAGAHWPSAAVGGGIAWLTSVNPLLAPGWFAGYVELRYADVNVGDIGRMNELLGDEDQSVGEIFTQMRQVPLFRLILVVALTNIGSMIASLLFPFVVLPYLSQDVAGIDGVVRLMIQGAENSVDLLRGLVGL</sequence>
<feature type="transmembrane region" description="Helical" evidence="1">
    <location>
        <begin position="152"/>
        <end position="176"/>
    </location>
</feature>
<dbReference type="CDD" id="cd14726">
    <property type="entry name" value="TraB_PrgY-like"/>
    <property type="match status" value="1"/>
</dbReference>
<dbReference type="RefSeq" id="WP_250875273.1">
    <property type="nucleotide sequence ID" value="NZ_JALXFV010000008.1"/>
</dbReference>
<accession>A0ABD6B0I7</accession>
<dbReference type="InterPro" id="IPR002816">
    <property type="entry name" value="TraB/PrgY/GumN_fam"/>
</dbReference>
<dbReference type="Pfam" id="PF01963">
    <property type="entry name" value="TraB_PrgY_gumN"/>
    <property type="match status" value="2"/>
</dbReference>
<feature type="transmembrane region" description="Helical" evidence="1">
    <location>
        <begin position="417"/>
        <end position="437"/>
    </location>
</feature>
<dbReference type="PANTHER" id="PTHR21530">
    <property type="entry name" value="PHEROMONE SHUTDOWN PROTEIN"/>
    <property type="match status" value="1"/>
</dbReference>
<feature type="transmembrane region" description="Helical" evidence="1">
    <location>
        <begin position="261"/>
        <end position="283"/>
    </location>
</feature>
<dbReference type="Proteomes" id="UP001597187">
    <property type="component" value="Unassembled WGS sequence"/>
</dbReference>
<protein>
    <submittedName>
        <fullName evidence="2">TraB/GumN family protein</fullName>
    </submittedName>
</protein>
<keyword evidence="3" id="KW-1185">Reference proteome</keyword>
<keyword evidence="1" id="KW-1133">Transmembrane helix</keyword>
<proteinExistence type="predicted"/>
<feature type="transmembrane region" description="Helical" evidence="1">
    <location>
        <begin position="222"/>
        <end position="241"/>
    </location>
</feature>
<feature type="transmembrane region" description="Helical" evidence="1">
    <location>
        <begin position="188"/>
        <end position="210"/>
    </location>
</feature>
<reference evidence="2 3" key="1">
    <citation type="journal article" date="2019" name="Int. J. Syst. Evol. Microbiol.">
        <title>The Global Catalogue of Microorganisms (GCM) 10K type strain sequencing project: providing services to taxonomists for standard genome sequencing and annotation.</title>
        <authorList>
            <consortium name="The Broad Institute Genomics Platform"/>
            <consortium name="The Broad Institute Genome Sequencing Center for Infectious Disease"/>
            <person name="Wu L."/>
            <person name="Ma J."/>
        </authorList>
    </citation>
    <scope>NUCLEOTIDE SEQUENCE [LARGE SCALE GENOMIC DNA]</scope>
    <source>
        <strain evidence="2 3">CGMCC 1.12563</strain>
    </source>
</reference>